<proteinExistence type="inferred from homology"/>
<evidence type="ECO:0000313" key="25">
    <source>
        <dbReference type="EMBL" id="MBP1918523.1"/>
    </source>
</evidence>
<organism evidence="25 26">
    <name type="scientific">Youngiibacter multivorans</name>
    <dbReference type="NCBI Taxonomy" id="937251"/>
    <lineage>
        <taxon>Bacteria</taxon>
        <taxon>Bacillati</taxon>
        <taxon>Bacillota</taxon>
        <taxon>Clostridia</taxon>
        <taxon>Eubacteriales</taxon>
        <taxon>Clostridiaceae</taxon>
        <taxon>Youngiibacter</taxon>
    </lineage>
</organism>
<feature type="transmembrane region" description="Helical" evidence="24">
    <location>
        <begin position="199"/>
        <end position="220"/>
    </location>
</feature>
<evidence type="ECO:0000256" key="16">
    <source>
        <dbReference type="ARBA" id="ARBA00023209"/>
    </source>
</evidence>
<evidence type="ECO:0000256" key="7">
    <source>
        <dbReference type="ARBA" id="ARBA00019373"/>
    </source>
</evidence>
<keyword evidence="11 24" id="KW-0812">Transmembrane</keyword>
<comment type="pathway">
    <text evidence="3">Phospholipid metabolism; CDP-diacylglycerol biosynthesis; CDP-diacylglycerol from sn-glycerol 3-phosphate: step 3/3.</text>
</comment>
<evidence type="ECO:0000256" key="23">
    <source>
        <dbReference type="ARBA" id="ARBA00033406"/>
    </source>
</evidence>
<evidence type="ECO:0000256" key="24">
    <source>
        <dbReference type="SAM" id="Phobius"/>
    </source>
</evidence>
<comment type="pathway">
    <text evidence="4">Lipid metabolism.</text>
</comment>
<evidence type="ECO:0000256" key="19">
    <source>
        <dbReference type="ARBA" id="ARBA00031825"/>
    </source>
</evidence>
<dbReference type="GO" id="GO:0004605">
    <property type="term" value="F:phosphatidate cytidylyltransferase activity"/>
    <property type="evidence" value="ECO:0007669"/>
    <property type="project" value="UniProtKB-EC"/>
</dbReference>
<evidence type="ECO:0000256" key="8">
    <source>
        <dbReference type="ARBA" id="ARBA00022475"/>
    </source>
</evidence>
<feature type="transmembrane region" description="Helical" evidence="24">
    <location>
        <begin position="241"/>
        <end position="263"/>
    </location>
</feature>
<dbReference type="EC" id="2.7.7.41" evidence="6"/>
<evidence type="ECO:0000256" key="3">
    <source>
        <dbReference type="ARBA" id="ARBA00005119"/>
    </source>
</evidence>
<evidence type="ECO:0000256" key="18">
    <source>
        <dbReference type="ARBA" id="ARBA00029893"/>
    </source>
</evidence>
<keyword evidence="17" id="KW-1208">Phospholipid metabolism</keyword>
<evidence type="ECO:0000256" key="11">
    <source>
        <dbReference type="ARBA" id="ARBA00022692"/>
    </source>
</evidence>
<keyword evidence="10 25" id="KW-0808">Transferase</keyword>
<sequence length="264" mass="28633">MNSRYLGALTLIPVLVMVFLGGWPLKLIVTLLAARALFEFFSVTRKKGLRPSQALGYALLAAYYVILLTGGDAFGHLGTIIVAGTAAGFIMMVFWDEFDLTDLSVTITGFIYSGVLFGYLILLDNLDNGLIMVYTVFIISWVCDTFAYYTGRFFGKHKLIERVSPKKTIEGAVGGAVAGALGALAVGMVTALSTGIEPYHFLVMGLLGAVLGQVGDLAASAVKRYAGEKDYPKIIPGHGGVLDRFDSIMFVAMMVFFYNQYIIR</sequence>
<comment type="subcellular location">
    <subcellularLocation>
        <location evidence="2">Cell membrane</location>
        <topology evidence="2">Multi-pass membrane protein</topology>
    </subcellularLocation>
</comment>
<feature type="transmembrane region" description="Helical" evidence="24">
    <location>
        <begin position="103"/>
        <end position="123"/>
    </location>
</feature>
<accession>A0ABS4G1U6</accession>
<keyword evidence="12 25" id="KW-0548">Nucleotidyltransferase</keyword>
<evidence type="ECO:0000256" key="22">
    <source>
        <dbReference type="ARBA" id="ARBA00032743"/>
    </source>
</evidence>
<keyword evidence="13 24" id="KW-1133">Transmembrane helix</keyword>
<keyword evidence="14" id="KW-0443">Lipid metabolism</keyword>
<evidence type="ECO:0000256" key="1">
    <source>
        <dbReference type="ARBA" id="ARBA00001698"/>
    </source>
</evidence>
<evidence type="ECO:0000256" key="10">
    <source>
        <dbReference type="ARBA" id="ARBA00022679"/>
    </source>
</evidence>
<comment type="caution">
    <text evidence="25">The sequence shown here is derived from an EMBL/GenBank/DDBJ whole genome shotgun (WGS) entry which is preliminary data.</text>
</comment>
<comment type="similarity">
    <text evidence="5">Belongs to the CDS family.</text>
</comment>
<dbReference type="Pfam" id="PF01148">
    <property type="entry name" value="CTP_transf_1"/>
    <property type="match status" value="1"/>
</dbReference>
<feature type="transmembrane region" description="Helical" evidence="24">
    <location>
        <begin position="6"/>
        <end position="33"/>
    </location>
</feature>
<evidence type="ECO:0000256" key="2">
    <source>
        <dbReference type="ARBA" id="ARBA00004651"/>
    </source>
</evidence>
<feature type="transmembrane region" description="Helical" evidence="24">
    <location>
        <begin position="77"/>
        <end position="96"/>
    </location>
</feature>
<keyword evidence="8" id="KW-1003">Cell membrane</keyword>
<dbReference type="PANTHER" id="PTHR46382:SF1">
    <property type="entry name" value="PHOSPHATIDATE CYTIDYLYLTRANSFERASE"/>
    <property type="match status" value="1"/>
</dbReference>
<keyword evidence="16" id="KW-0594">Phospholipid biosynthesis</keyword>
<name>A0ABS4G1U6_9CLOT</name>
<dbReference type="Proteomes" id="UP001519271">
    <property type="component" value="Unassembled WGS sequence"/>
</dbReference>
<keyword evidence="15 24" id="KW-0472">Membrane</keyword>
<dbReference type="RefSeq" id="WP_209458755.1">
    <property type="nucleotide sequence ID" value="NZ_JAGGKC010000006.1"/>
</dbReference>
<evidence type="ECO:0000256" key="5">
    <source>
        <dbReference type="ARBA" id="ARBA00010185"/>
    </source>
</evidence>
<evidence type="ECO:0000313" key="26">
    <source>
        <dbReference type="Proteomes" id="UP001519271"/>
    </source>
</evidence>
<evidence type="ECO:0000256" key="20">
    <source>
        <dbReference type="ARBA" id="ARBA00032253"/>
    </source>
</evidence>
<evidence type="ECO:0000256" key="4">
    <source>
        <dbReference type="ARBA" id="ARBA00005189"/>
    </source>
</evidence>
<evidence type="ECO:0000256" key="13">
    <source>
        <dbReference type="ARBA" id="ARBA00022989"/>
    </source>
</evidence>
<evidence type="ECO:0000256" key="15">
    <source>
        <dbReference type="ARBA" id="ARBA00023136"/>
    </source>
</evidence>
<evidence type="ECO:0000256" key="17">
    <source>
        <dbReference type="ARBA" id="ARBA00023264"/>
    </source>
</evidence>
<evidence type="ECO:0000256" key="21">
    <source>
        <dbReference type="ARBA" id="ARBA00032396"/>
    </source>
</evidence>
<evidence type="ECO:0000256" key="14">
    <source>
        <dbReference type="ARBA" id="ARBA00023098"/>
    </source>
</evidence>
<comment type="catalytic activity">
    <reaction evidence="1">
        <text>a 1,2-diacyl-sn-glycero-3-phosphate + CTP + H(+) = a CDP-1,2-diacyl-sn-glycerol + diphosphate</text>
        <dbReference type="Rhea" id="RHEA:16229"/>
        <dbReference type="ChEBI" id="CHEBI:15378"/>
        <dbReference type="ChEBI" id="CHEBI:33019"/>
        <dbReference type="ChEBI" id="CHEBI:37563"/>
        <dbReference type="ChEBI" id="CHEBI:58332"/>
        <dbReference type="ChEBI" id="CHEBI:58608"/>
        <dbReference type="EC" id="2.7.7.41"/>
    </reaction>
</comment>
<evidence type="ECO:0000256" key="6">
    <source>
        <dbReference type="ARBA" id="ARBA00012487"/>
    </source>
</evidence>
<evidence type="ECO:0000256" key="9">
    <source>
        <dbReference type="ARBA" id="ARBA00022516"/>
    </source>
</evidence>
<gene>
    <name evidence="25" type="ORF">J2Z34_000999</name>
</gene>
<feature type="transmembrane region" description="Helical" evidence="24">
    <location>
        <begin position="129"/>
        <end position="150"/>
    </location>
</feature>
<reference evidence="25 26" key="1">
    <citation type="submission" date="2021-03" db="EMBL/GenBank/DDBJ databases">
        <title>Genomic Encyclopedia of Type Strains, Phase IV (KMG-IV): sequencing the most valuable type-strain genomes for metagenomic binning, comparative biology and taxonomic classification.</title>
        <authorList>
            <person name="Goeker M."/>
        </authorList>
    </citation>
    <scope>NUCLEOTIDE SEQUENCE [LARGE SCALE GENOMIC DNA]</scope>
    <source>
        <strain evidence="25 26">DSM 6139</strain>
    </source>
</reference>
<keyword evidence="9" id="KW-0444">Lipid biosynthesis</keyword>
<dbReference type="EMBL" id="JAGGKC010000006">
    <property type="protein sequence ID" value="MBP1918523.1"/>
    <property type="molecule type" value="Genomic_DNA"/>
</dbReference>
<evidence type="ECO:0000256" key="12">
    <source>
        <dbReference type="ARBA" id="ARBA00022695"/>
    </source>
</evidence>
<feature type="transmembrane region" description="Helical" evidence="24">
    <location>
        <begin position="171"/>
        <end position="193"/>
    </location>
</feature>
<keyword evidence="26" id="KW-1185">Reference proteome</keyword>
<feature type="transmembrane region" description="Helical" evidence="24">
    <location>
        <begin position="54"/>
        <end position="71"/>
    </location>
</feature>
<dbReference type="PANTHER" id="PTHR46382">
    <property type="entry name" value="PHOSPHATIDATE CYTIDYLYLTRANSFERASE"/>
    <property type="match status" value="1"/>
</dbReference>
<protein>
    <recommendedName>
        <fullName evidence="7">Phosphatidate cytidylyltransferase</fullName>
        <ecNumber evidence="6">2.7.7.41</ecNumber>
    </recommendedName>
    <alternativeName>
        <fullName evidence="20">CDP-DAG synthase</fullName>
    </alternativeName>
    <alternativeName>
        <fullName evidence="22">CDP-DG synthase</fullName>
    </alternativeName>
    <alternativeName>
        <fullName evidence="18">CDP-diacylglycerol synthase</fullName>
    </alternativeName>
    <alternativeName>
        <fullName evidence="21">CDP-diglyceride pyrophosphorylase</fullName>
    </alternativeName>
    <alternativeName>
        <fullName evidence="23">CDP-diglyceride synthase</fullName>
    </alternativeName>
    <alternativeName>
        <fullName evidence="19">CTP:phosphatidate cytidylyltransferase</fullName>
    </alternativeName>
</protein>